<dbReference type="RefSeq" id="WP_110310622.1">
    <property type="nucleotide sequence ID" value="NZ_QICL01000011.1"/>
</dbReference>
<dbReference type="OrthoDB" id="515110at2"/>
<reference evidence="2 3" key="1">
    <citation type="submission" date="2018-03" db="EMBL/GenBank/DDBJ databases">
        <title>Genomic Encyclopedia of Archaeal and Bacterial Type Strains, Phase II (KMG-II): from individual species to whole genera.</title>
        <authorList>
            <person name="Goeker M."/>
        </authorList>
    </citation>
    <scope>NUCLEOTIDE SEQUENCE [LARGE SCALE GENOMIC DNA]</scope>
    <source>
        <strain evidence="2 3">DSM 100214</strain>
    </source>
</reference>
<dbReference type="Gene3D" id="3.40.1580.10">
    <property type="entry name" value="SMI1/KNR4-like"/>
    <property type="match status" value="1"/>
</dbReference>
<evidence type="ECO:0000259" key="1">
    <source>
        <dbReference type="SMART" id="SM00860"/>
    </source>
</evidence>
<name>A0A2V3PQ72_9BACT</name>
<sequence>MNKIKETAEKILGRKLEASEGVDIQSLEVAEKKLNVKFPQTLKDFYLNVGRISLFTDAFEFFAKPKQIYIKSNKLVFLEENQAVLSWGIDLEDLGKDVVPVYHSPNIGDPEGEVIWYAEALPLPEFLVLIMFYQAASADSDIQAKTEGGYSLSYIGYKSDLESAEIWSKFEKELADKWEKVVDGNGLVIHWCKYGLLLYYSVQDLDSDVDDLIYLSTRKDYDLSDFKNKFGFQKLD</sequence>
<protein>
    <recommendedName>
        <fullName evidence="1">Knr4/Smi1-like domain-containing protein</fullName>
    </recommendedName>
</protein>
<organism evidence="2 3">
    <name type="scientific">Dysgonomonas alginatilytica</name>
    <dbReference type="NCBI Taxonomy" id="1605892"/>
    <lineage>
        <taxon>Bacteria</taxon>
        <taxon>Pseudomonadati</taxon>
        <taxon>Bacteroidota</taxon>
        <taxon>Bacteroidia</taxon>
        <taxon>Bacteroidales</taxon>
        <taxon>Dysgonomonadaceae</taxon>
        <taxon>Dysgonomonas</taxon>
    </lineage>
</organism>
<keyword evidence="3" id="KW-1185">Reference proteome</keyword>
<dbReference type="EMBL" id="QICL01000011">
    <property type="protein sequence ID" value="PXV64057.1"/>
    <property type="molecule type" value="Genomic_DNA"/>
</dbReference>
<dbReference type="Proteomes" id="UP000247973">
    <property type="component" value="Unassembled WGS sequence"/>
</dbReference>
<dbReference type="SUPFAM" id="SSF160631">
    <property type="entry name" value="SMI1/KNR4-like"/>
    <property type="match status" value="1"/>
</dbReference>
<evidence type="ECO:0000313" key="3">
    <source>
        <dbReference type="Proteomes" id="UP000247973"/>
    </source>
</evidence>
<feature type="domain" description="Knr4/Smi1-like" evidence="1">
    <location>
        <begin position="21"/>
        <end position="129"/>
    </location>
</feature>
<dbReference type="AlphaFoldDB" id="A0A2V3PQ72"/>
<accession>A0A2V3PQ72</accession>
<proteinExistence type="predicted"/>
<gene>
    <name evidence="2" type="ORF">CLV62_11114</name>
</gene>
<evidence type="ECO:0000313" key="2">
    <source>
        <dbReference type="EMBL" id="PXV64057.1"/>
    </source>
</evidence>
<dbReference type="SMART" id="SM00860">
    <property type="entry name" value="SMI1_KNR4"/>
    <property type="match status" value="1"/>
</dbReference>
<comment type="caution">
    <text evidence="2">The sequence shown here is derived from an EMBL/GenBank/DDBJ whole genome shotgun (WGS) entry which is preliminary data.</text>
</comment>
<dbReference type="InterPro" id="IPR037883">
    <property type="entry name" value="Knr4/Smi1-like_sf"/>
</dbReference>
<dbReference type="InterPro" id="IPR018958">
    <property type="entry name" value="Knr4/Smi1-like_dom"/>
</dbReference>